<dbReference type="AlphaFoldDB" id="A0A1B8Q2T4"/>
<keyword evidence="1" id="KW-0574">Periplasm</keyword>
<feature type="chain" id="PRO_5010008097" description="Thiol:disulfide interchange protein" evidence="1">
    <location>
        <begin position="26"/>
        <end position="334"/>
    </location>
</feature>
<evidence type="ECO:0000256" key="1">
    <source>
        <dbReference type="RuleBase" id="RU364038"/>
    </source>
</evidence>
<feature type="signal peptide" evidence="1">
    <location>
        <begin position="1"/>
        <end position="25"/>
    </location>
</feature>
<dbReference type="InterPro" id="IPR033954">
    <property type="entry name" value="DiS-bond_Isoase_DsbC/G"/>
</dbReference>
<name>A0A1B8Q2T4_MORLA</name>
<keyword evidence="1" id="KW-0732">Signal</keyword>
<sequence length="334" mass="35791">MKTFSTLLALSLAITTTTVSLPSTAQVPAPITASDDQLIKQTLHQIGLATPVRTITPTGIGELLMVTLTTGESLLITPDARYVINATAEPNPSTIHAIDPAIMSDKPTGTPIDEDHKIALLANMNALPLVTPDTVFFHTSIKGLLWAVAQNGTPFLVSADARYVIGGDISVIANGKLGGLDTAFETAKNRHTLATLDPTNLTIYPAKDERAVVYVATDINCPYCKILHKNIPNLTAKGITVKVIGYPVYDESPEPMRQIWCERDNAKRAKLLDLAMKGVKAGNQCGNDDNHLSSNIAKVRPLAIIATPAVYGENGELFEGNVANDELVKFLMAK</sequence>
<gene>
    <name evidence="3" type="ORF">A9309_06015</name>
</gene>
<dbReference type="SUPFAM" id="SSF52833">
    <property type="entry name" value="Thioredoxin-like"/>
    <property type="match status" value="1"/>
</dbReference>
<proteinExistence type="inferred from homology"/>
<dbReference type="InterPro" id="IPR012336">
    <property type="entry name" value="Thioredoxin-like_fold"/>
</dbReference>
<evidence type="ECO:0000313" key="4">
    <source>
        <dbReference type="Proteomes" id="UP000092607"/>
    </source>
</evidence>
<evidence type="ECO:0000259" key="2">
    <source>
        <dbReference type="Pfam" id="PF13098"/>
    </source>
</evidence>
<dbReference type="InterPro" id="IPR051470">
    <property type="entry name" value="Thiol:disulfide_interchange"/>
</dbReference>
<comment type="function">
    <text evidence="1">Required for disulfide bond formation in some periplasmic proteins. Acts by transferring its disulfide bond to other proteins and is reduced in the process.</text>
</comment>
<comment type="subcellular location">
    <subcellularLocation>
        <location evidence="1">Periplasm</location>
    </subcellularLocation>
</comment>
<dbReference type="RefSeq" id="WP_065256835.1">
    <property type="nucleotide sequence ID" value="NZ_JARDJM010000058.1"/>
</dbReference>
<comment type="caution">
    <text evidence="3">The sequence shown here is derived from an EMBL/GenBank/DDBJ whole genome shotgun (WGS) entry which is preliminary data.</text>
</comment>
<dbReference type="PANTHER" id="PTHR35272:SF3">
    <property type="entry name" value="THIOL:DISULFIDE INTERCHANGE PROTEIN DSBC"/>
    <property type="match status" value="1"/>
</dbReference>
<dbReference type="GO" id="GO:0042597">
    <property type="term" value="C:periplasmic space"/>
    <property type="evidence" value="ECO:0007669"/>
    <property type="project" value="UniProtKB-SubCell"/>
</dbReference>
<keyword evidence="1" id="KW-0676">Redox-active center</keyword>
<evidence type="ECO:0000313" key="3">
    <source>
        <dbReference type="EMBL" id="OBX63221.1"/>
    </source>
</evidence>
<organism evidence="3 4">
    <name type="scientific">Moraxella lacunata</name>
    <dbReference type="NCBI Taxonomy" id="477"/>
    <lineage>
        <taxon>Bacteria</taxon>
        <taxon>Pseudomonadati</taxon>
        <taxon>Pseudomonadota</taxon>
        <taxon>Gammaproteobacteria</taxon>
        <taxon>Moraxellales</taxon>
        <taxon>Moraxellaceae</taxon>
        <taxon>Moraxella</taxon>
    </lineage>
</organism>
<dbReference type="EMBL" id="LZMS01000052">
    <property type="protein sequence ID" value="OBX63221.1"/>
    <property type="molecule type" value="Genomic_DNA"/>
</dbReference>
<dbReference type="Gene3D" id="3.40.30.10">
    <property type="entry name" value="Glutaredoxin"/>
    <property type="match status" value="1"/>
</dbReference>
<dbReference type="CDD" id="cd03020">
    <property type="entry name" value="DsbA_DsbC_DsbG"/>
    <property type="match status" value="1"/>
</dbReference>
<reference evidence="3 4" key="1">
    <citation type="submission" date="2016-06" db="EMBL/GenBank/DDBJ databases">
        <title>Draft genome of Moraxella lacunata CCUG 57757A.</title>
        <authorList>
            <person name="Salva-Serra F."/>
            <person name="Engstrom-Jakobsson H."/>
            <person name="Thorell K."/>
            <person name="Gonzales-Siles L."/>
            <person name="Karlsson R."/>
            <person name="Boulund F."/>
            <person name="Engstrand L."/>
            <person name="Kristiansson E."/>
            <person name="Moore E."/>
        </authorList>
    </citation>
    <scope>NUCLEOTIDE SEQUENCE [LARGE SCALE GENOMIC DNA]</scope>
    <source>
        <strain evidence="3 4">CCUG 57757A</strain>
    </source>
</reference>
<dbReference type="PANTHER" id="PTHR35272">
    <property type="entry name" value="THIOL:DISULFIDE INTERCHANGE PROTEIN DSBC-RELATED"/>
    <property type="match status" value="1"/>
</dbReference>
<dbReference type="OrthoDB" id="12976at2"/>
<protein>
    <recommendedName>
        <fullName evidence="1">Thiol:disulfide interchange protein</fullName>
    </recommendedName>
</protein>
<dbReference type="Proteomes" id="UP000092607">
    <property type="component" value="Unassembled WGS sequence"/>
</dbReference>
<feature type="domain" description="Thioredoxin-like fold" evidence="2">
    <location>
        <begin position="206"/>
        <end position="330"/>
    </location>
</feature>
<dbReference type="InterPro" id="IPR036249">
    <property type="entry name" value="Thioredoxin-like_sf"/>
</dbReference>
<dbReference type="Pfam" id="PF13098">
    <property type="entry name" value="Thioredoxin_2"/>
    <property type="match status" value="1"/>
</dbReference>
<comment type="similarity">
    <text evidence="1">Belongs to the thioredoxin family. DsbC subfamily.</text>
</comment>
<accession>A0A1B8Q2T4</accession>